<dbReference type="OrthoDB" id="10494553at2759"/>
<dbReference type="Proteomes" id="UP000434172">
    <property type="component" value="Unassembled WGS sequence"/>
</dbReference>
<reference evidence="2 3" key="1">
    <citation type="submission" date="2019-12" db="EMBL/GenBank/DDBJ databases">
        <title>A genome sequence resource for the geographically widespread anthracnose pathogen Colletotrichum asianum.</title>
        <authorList>
            <person name="Meng Y."/>
        </authorList>
    </citation>
    <scope>NUCLEOTIDE SEQUENCE [LARGE SCALE GENOMIC DNA]</scope>
    <source>
        <strain evidence="2 3">ICMP 18580</strain>
    </source>
</reference>
<evidence type="ECO:0000313" key="3">
    <source>
        <dbReference type="Proteomes" id="UP000434172"/>
    </source>
</evidence>
<comment type="caution">
    <text evidence="2">The sequence shown here is derived from an EMBL/GenBank/DDBJ whole genome shotgun (WGS) entry which is preliminary data.</text>
</comment>
<feature type="region of interest" description="Disordered" evidence="1">
    <location>
        <begin position="129"/>
        <end position="148"/>
    </location>
</feature>
<evidence type="ECO:0000256" key="1">
    <source>
        <dbReference type="SAM" id="MobiDB-lite"/>
    </source>
</evidence>
<sequence>MGRSRRLPMWDTDTAVLSGRGSRPAVRKSAAAEVPLPLHARSRRPWKEWQILQCWSIKLTANIPSIHPRFHSHPLPAGPAPNPTRLLHPHFPESSIAALARGQPFFLRRNGWYLCQHFWFAVTPCHNRGSPPSKLRSVTHFTEANDTP</sequence>
<accession>A0A8H3W746</accession>
<keyword evidence="3" id="KW-1185">Reference proteome</keyword>
<proteinExistence type="predicted"/>
<feature type="compositionally biased region" description="Polar residues" evidence="1">
    <location>
        <begin position="139"/>
        <end position="148"/>
    </location>
</feature>
<protein>
    <submittedName>
        <fullName evidence="2">Uncharacterized protein</fullName>
    </submittedName>
</protein>
<dbReference type="EMBL" id="WOWK01000060">
    <property type="protein sequence ID" value="KAF0322528.1"/>
    <property type="molecule type" value="Genomic_DNA"/>
</dbReference>
<evidence type="ECO:0000313" key="2">
    <source>
        <dbReference type="EMBL" id="KAF0322528.1"/>
    </source>
</evidence>
<organism evidence="2 3">
    <name type="scientific">Colletotrichum asianum</name>
    <dbReference type="NCBI Taxonomy" id="702518"/>
    <lineage>
        <taxon>Eukaryota</taxon>
        <taxon>Fungi</taxon>
        <taxon>Dikarya</taxon>
        <taxon>Ascomycota</taxon>
        <taxon>Pezizomycotina</taxon>
        <taxon>Sordariomycetes</taxon>
        <taxon>Hypocreomycetidae</taxon>
        <taxon>Glomerellales</taxon>
        <taxon>Glomerellaceae</taxon>
        <taxon>Colletotrichum</taxon>
        <taxon>Colletotrichum gloeosporioides species complex</taxon>
    </lineage>
</organism>
<gene>
    <name evidence="2" type="ORF">GQ607_010191</name>
</gene>
<name>A0A8H3W746_9PEZI</name>
<dbReference type="AlphaFoldDB" id="A0A8H3W746"/>